<dbReference type="AlphaFoldDB" id="A0AAJ4RBC4"/>
<dbReference type="EMBL" id="RJVK01000004">
    <property type="protein sequence ID" value="ROR39068.1"/>
    <property type="molecule type" value="Genomic_DNA"/>
</dbReference>
<proteinExistence type="predicted"/>
<dbReference type="Proteomes" id="UP000298805">
    <property type="component" value="Chromosome"/>
</dbReference>
<evidence type="ECO:0000313" key="4">
    <source>
        <dbReference type="Proteomes" id="UP000298805"/>
    </source>
</evidence>
<dbReference type="EMBL" id="CP027432">
    <property type="protein sequence ID" value="QCI29111.1"/>
    <property type="molecule type" value="Genomic_DNA"/>
</dbReference>
<reference evidence="1" key="3">
    <citation type="submission" date="2019-06" db="EMBL/GenBank/DDBJ databases">
        <title>A comparative analysis of the Nautiliaceae.</title>
        <authorList>
            <person name="Grosche A."/>
            <person name="Smedile F."/>
            <person name="Vetriani C."/>
        </authorList>
    </citation>
    <scope>NUCLEOTIDE SEQUENCE</scope>
    <source>
        <strain evidence="1">TB6</strain>
    </source>
</reference>
<evidence type="ECO:0000313" key="2">
    <source>
        <dbReference type="EMBL" id="ROR39068.1"/>
    </source>
</evidence>
<protein>
    <submittedName>
        <fullName evidence="2">Uncharacterized protein</fullName>
    </submittedName>
</protein>
<name>A0AAJ4RBC4_9BACT</name>
<reference evidence="4" key="1">
    <citation type="submission" date="2018-03" db="EMBL/GenBank/DDBJ databases">
        <title>A comparative analysis of the Nautiliaceae.</title>
        <authorList>
            <person name="Grosche A."/>
            <person name="Smedile F."/>
            <person name="Vetriani C."/>
        </authorList>
    </citation>
    <scope>NUCLEOTIDE SEQUENCE [LARGE SCALE GENOMIC DNA]</scope>
    <source>
        <strain evidence="4">TB6</strain>
    </source>
</reference>
<dbReference type="RefSeq" id="WP_123352949.1">
    <property type="nucleotide sequence ID" value="NZ_CP027432.2"/>
</dbReference>
<reference evidence="2 3" key="2">
    <citation type="submission" date="2018-11" db="EMBL/GenBank/DDBJ databases">
        <title>Genomic Encyclopedia of Type Strains, Phase IV (KMG-IV): sequencing the most valuable type-strain genomes for metagenomic binning, comparative biology and taxonomic classification.</title>
        <authorList>
            <person name="Goeker M."/>
        </authorList>
    </citation>
    <scope>NUCLEOTIDE SEQUENCE [LARGE SCALE GENOMIC DNA]</scope>
    <source>
        <strain evidence="2 3">DSM 27783</strain>
    </source>
</reference>
<dbReference type="Proteomes" id="UP000272781">
    <property type="component" value="Unassembled WGS sequence"/>
</dbReference>
<organism evidence="2 3">
    <name type="scientific">Caminibacter pacificus</name>
    <dbReference type="NCBI Taxonomy" id="1424653"/>
    <lineage>
        <taxon>Bacteria</taxon>
        <taxon>Pseudomonadati</taxon>
        <taxon>Campylobacterota</taxon>
        <taxon>Epsilonproteobacteria</taxon>
        <taxon>Nautiliales</taxon>
        <taxon>Nautiliaceae</taxon>
        <taxon>Caminibacter</taxon>
    </lineage>
</organism>
<gene>
    <name evidence="1" type="ORF">C6V80_09125</name>
    <name evidence="2" type="ORF">EDC58_1561</name>
</gene>
<accession>A0AAJ4RBC4</accession>
<keyword evidence="4" id="KW-1185">Reference proteome</keyword>
<evidence type="ECO:0000313" key="3">
    <source>
        <dbReference type="Proteomes" id="UP000272781"/>
    </source>
</evidence>
<evidence type="ECO:0000313" key="1">
    <source>
        <dbReference type="EMBL" id="QCI29111.1"/>
    </source>
</evidence>
<sequence length="126" mass="14362">MKIARIIPVEDEKAIAITPRGESKLVSLKDEMAHFWNKHPLIELSRDDIISNLSDADVELDNVLAFISALDSFIADKFIQDDDLDEYTKDNARNALRLLDKITESLDTIQRRIGTSTYAIMQKDIK</sequence>